<evidence type="ECO:0000313" key="5">
    <source>
        <dbReference type="EMBL" id="HEN28113.1"/>
    </source>
</evidence>
<dbReference type="Gene3D" id="3.40.50.300">
    <property type="entry name" value="P-loop containing nucleotide triphosphate hydrolases"/>
    <property type="match status" value="1"/>
</dbReference>
<dbReference type="PROSITE" id="PS51219">
    <property type="entry name" value="DPCK"/>
    <property type="match status" value="1"/>
</dbReference>
<name>A0A7C2P0W9_UNCW3</name>
<evidence type="ECO:0000256" key="2">
    <source>
        <dbReference type="ARBA" id="ARBA00022840"/>
    </source>
</evidence>
<dbReference type="GO" id="GO:0004140">
    <property type="term" value="F:dephospho-CoA kinase activity"/>
    <property type="evidence" value="ECO:0007669"/>
    <property type="project" value="UniProtKB-UniRule"/>
</dbReference>
<keyword evidence="3 5" id="KW-0808">Transferase</keyword>
<gene>
    <name evidence="3" type="primary">coaE</name>
    <name evidence="5" type="ORF">ENQ77_05575</name>
    <name evidence="6" type="ORF">ENU66_02350</name>
</gene>
<keyword evidence="1 3" id="KW-0547">Nucleotide-binding</keyword>
<reference evidence="5" key="1">
    <citation type="journal article" date="2020" name="mSystems">
        <title>Genome- and Community-Level Interaction Insights into Carbon Utilization and Element Cycling Functions of Hydrothermarchaeota in Hydrothermal Sediment.</title>
        <authorList>
            <person name="Zhou Z."/>
            <person name="Liu Y."/>
            <person name="Xu W."/>
            <person name="Pan J."/>
            <person name="Luo Z.H."/>
            <person name="Li M."/>
        </authorList>
    </citation>
    <scope>NUCLEOTIDE SEQUENCE [LARGE SCALE GENOMIC DNA]</scope>
    <source>
        <strain evidence="5">SpSt-34</strain>
        <strain evidence="6">SpSt-69</strain>
    </source>
</reference>
<keyword evidence="3" id="KW-0173">Coenzyme A biosynthesis</keyword>
<dbReference type="EMBL" id="DTDJ01000021">
    <property type="protein sequence ID" value="HGL17163.1"/>
    <property type="molecule type" value="Genomic_DNA"/>
</dbReference>
<keyword evidence="3" id="KW-0963">Cytoplasm</keyword>
<comment type="pathway">
    <text evidence="3">Cofactor biosynthesis; coenzyme A biosynthesis; CoA from (R)-pantothenate: step 5/5.</text>
</comment>
<feature type="binding site" evidence="3">
    <location>
        <begin position="12"/>
        <end position="17"/>
    </location>
    <ligand>
        <name>ATP</name>
        <dbReference type="ChEBI" id="CHEBI:30616"/>
    </ligand>
</feature>
<organism evidence="5">
    <name type="scientific">candidate division WOR-3 bacterium</name>
    <dbReference type="NCBI Taxonomy" id="2052148"/>
    <lineage>
        <taxon>Bacteria</taxon>
        <taxon>Bacteria division WOR-3</taxon>
    </lineage>
</organism>
<dbReference type="UniPathway" id="UPA00241">
    <property type="reaction ID" value="UER00356"/>
</dbReference>
<dbReference type="PANTHER" id="PTHR10695">
    <property type="entry name" value="DEPHOSPHO-COA KINASE-RELATED"/>
    <property type="match status" value="1"/>
</dbReference>
<dbReference type="InterPro" id="IPR001977">
    <property type="entry name" value="Depp_CoAkinase"/>
</dbReference>
<dbReference type="EMBL" id="DSOL01000157">
    <property type="protein sequence ID" value="HEN28113.1"/>
    <property type="molecule type" value="Genomic_DNA"/>
</dbReference>
<dbReference type="AlphaFoldDB" id="A0A7C2P0W9"/>
<dbReference type="HAMAP" id="MF_00376">
    <property type="entry name" value="Dephospho_CoA_kinase"/>
    <property type="match status" value="1"/>
</dbReference>
<comment type="similarity">
    <text evidence="3">Belongs to the CoaE family.</text>
</comment>
<dbReference type="SUPFAM" id="SSF52540">
    <property type="entry name" value="P-loop containing nucleoside triphosphate hydrolases"/>
    <property type="match status" value="1"/>
</dbReference>
<comment type="caution">
    <text evidence="5">The sequence shown here is derived from an EMBL/GenBank/DDBJ whole genome shotgun (WGS) entry which is preliminary data.</text>
</comment>
<comment type="function">
    <text evidence="3">Catalyzes the phosphorylation of the 3'-hydroxyl group of dephosphocoenzyme A to form coenzyme A.</text>
</comment>
<dbReference type="EC" id="2.7.1.24" evidence="3 4"/>
<comment type="catalytic activity">
    <reaction evidence="3">
        <text>3'-dephospho-CoA + ATP = ADP + CoA + H(+)</text>
        <dbReference type="Rhea" id="RHEA:18245"/>
        <dbReference type="ChEBI" id="CHEBI:15378"/>
        <dbReference type="ChEBI" id="CHEBI:30616"/>
        <dbReference type="ChEBI" id="CHEBI:57287"/>
        <dbReference type="ChEBI" id="CHEBI:57328"/>
        <dbReference type="ChEBI" id="CHEBI:456216"/>
        <dbReference type="EC" id="2.7.1.24"/>
    </reaction>
</comment>
<dbReference type="GO" id="GO:0005737">
    <property type="term" value="C:cytoplasm"/>
    <property type="evidence" value="ECO:0007669"/>
    <property type="project" value="UniProtKB-SubCell"/>
</dbReference>
<comment type="subcellular location">
    <subcellularLocation>
        <location evidence="3">Cytoplasm</location>
    </subcellularLocation>
</comment>
<accession>A0A7C2P0W9</accession>
<keyword evidence="2 3" id="KW-0067">ATP-binding</keyword>
<evidence type="ECO:0000313" key="6">
    <source>
        <dbReference type="EMBL" id="HGL17163.1"/>
    </source>
</evidence>
<evidence type="ECO:0000256" key="4">
    <source>
        <dbReference type="NCBIfam" id="TIGR00152"/>
    </source>
</evidence>
<dbReference type="Pfam" id="PF01121">
    <property type="entry name" value="CoaE"/>
    <property type="match status" value="1"/>
</dbReference>
<protein>
    <recommendedName>
        <fullName evidence="3 4">Dephospho-CoA kinase</fullName>
        <ecNumber evidence="3 4">2.7.1.24</ecNumber>
    </recommendedName>
    <alternativeName>
        <fullName evidence="3">Dephosphocoenzyme A kinase</fullName>
    </alternativeName>
</protein>
<dbReference type="PANTHER" id="PTHR10695:SF46">
    <property type="entry name" value="BIFUNCTIONAL COENZYME A SYNTHASE-RELATED"/>
    <property type="match status" value="1"/>
</dbReference>
<dbReference type="GO" id="GO:0015937">
    <property type="term" value="P:coenzyme A biosynthetic process"/>
    <property type="evidence" value="ECO:0007669"/>
    <property type="project" value="UniProtKB-UniRule"/>
</dbReference>
<evidence type="ECO:0000256" key="1">
    <source>
        <dbReference type="ARBA" id="ARBA00022741"/>
    </source>
</evidence>
<dbReference type="GO" id="GO:0005524">
    <property type="term" value="F:ATP binding"/>
    <property type="evidence" value="ECO:0007669"/>
    <property type="project" value="UniProtKB-UniRule"/>
</dbReference>
<dbReference type="InterPro" id="IPR027417">
    <property type="entry name" value="P-loop_NTPase"/>
</dbReference>
<dbReference type="NCBIfam" id="TIGR00152">
    <property type="entry name" value="dephospho-CoA kinase"/>
    <property type="match status" value="1"/>
</dbReference>
<dbReference type="CDD" id="cd02022">
    <property type="entry name" value="DPCK"/>
    <property type="match status" value="1"/>
</dbReference>
<keyword evidence="3 5" id="KW-0418">Kinase</keyword>
<proteinExistence type="inferred from homology"/>
<sequence length="193" mass="22033">MSKVVIITGKAGTGKTTVANILRKYGFYVLDVDSLAHSLLQNFKDDIIREFGNEVLSSDGIIDRKKLGEVVFKDPQKISKLERILHPTLEKRVKEMVEDREGDIFIDVAIPKKLSLYAIADFTIVVTSPQELVEERLRKKGWPEEKIKAVIGWQREECPEGRYYLVPNIGTFEELERKILSILKMEGLLDGKD</sequence>
<evidence type="ECO:0000256" key="3">
    <source>
        <dbReference type="HAMAP-Rule" id="MF_00376"/>
    </source>
</evidence>